<feature type="transmembrane region" description="Helical" evidence="1">
    <location>
        <begin position="53"/>
        <end position="73"/>
    </location>
</feature>
<keyword evidence="1" id="KW-1133">Transmembrane helix</keyword>
<sequence length="87" mass="9359">MEKQRQENGNGERRLWTLLTMPKDSNRTGYEGKLQGVRAAAVVNKMLQNVKGVAVVVIQGVVVVVEIVAMVAVDVKGVVGAVCKEVP</sequence>
<keyword evidence="1" id="KW-0472">Membrane</keyword>
<name>A0A8X7VFQ0_BRACI</name>
<evidence type="ECO:0000313" key="3">
    <source>
        <dbReference type="Proteomes" id="UP000886595"/>
    </source>
</evidence>
<comment type="caution">
    <text evidence="2">The sequence shown here is derived from an EMBL/GenBank/DDBJ whole genome shotgun (WGS) entry which is preliminary data.</text>
</comment>
<dbReference type="EMBL" id="JAAMPC010000005">
    <property type="protein sequence ID" value="KAG2310376.1"/>
    <property type="molecule type" value="Genomic_DNA"/>
</dbReference>
<keyword evidence="3" id="KW-1185">Reference proteome</keyword>
<organism evidence="2 3">
    <name type="scientific">Brassica carinata</name>
    <name type="common">Ethiopian mustard</name>
    <name type="synonym">Abyssinian cabbage</name>
    <dbReference type="NCBI Taxonomy" id="52824"/>
    <lineage>
        <taxon>Eukaryota</taxon>
        <taxon>Viridiplantae</taxon>
        <taxon>Streptophyta</taxon>
        <taxon>Embryophyta</taxon>
        <taxon>Tracheophyta</taxon>
        <taxon>Spermatophyta</taxon>
        <taxon>Magnoliopsida</taxon>
        <taxon>eudicotyledons</taxon>
        <taxon>Gunneridae</taxon>
        <taxon>Pentapetalae</taxon>
        <taxon>rosids</taxon>
        <taxon>malvids</taxon>
        <taxon>Brassicales</taxon>
        <taxon>Brassicaceae</taxon>
        <taxon>Brassiceae</taxon>
        <taxon>Brassica</taxon>
    </lineage>
</organism>
<keyword evidence="1" id="KW-0812">Transmembrane</keyword>
<dbReference type="Proteomes" id="UP000886595">
    <property type="component" value="Unassembled WGS sequence"/>
</dbReference>
<accession>A0A8X7VFQ0</accession>
<dbReference type="AlphaFoldDB" id="A0A8X7VFQ0"/>
<evidence type="ECO:0000313" key="2">
    <source>
        <dbReference type="EMBL" id="KAG2310376.1"/>
    </source>
</evidence>
<protein>
    <submittedName>
        <fullName evidence="2">Uncharacterized protein</fullName>
    </submittedName>
</protein>
<evidence type="ECO:0000256" key="1">
    <source>
        <dbReference type="SAM" id="Phobius"/>
    </source>
</evidence>
<proteinExistence type="predicted"/>
<gene>
    <name evidence="2" type="ORF">Bca52824_021933</name>
</gene>
<reference evidence="2 3" key="1">
    <citation type="submission" date="2020-02" db="EMBL/GenBank/DDBJ databases">
        <authorList>
            <person name="Ma Q."/>
            <person name="Huang Y."/>
            <person name="Song X."/>
            <person name="Pei D."/>
        </authorList>
    </citation>
    <scope>NUCLEOTIDE SEQUENCE [LARGE SCALE GENOMIC DNA]</scope>
    <source>
        <strain evidence="2">Sxm20200214</strain>
        <tissue evidence="2">Leaf</tissue>
    </source>
</reference>